<keyword evidence="1" id="KW-0812">Transmembrane</keyword>
<dbReference type="KEGG" id="ngv:CDO52_05390"/>
<keyword evidence="3" id="KW-1185">Reference proteome</keyword>
<dbReference type="InterPro" id="IPR018681">
    <property type="entry name" value="DUF2165_transmembrane"/>
</dbReference>
<evidence type="ECO:0000256" key="1">
    <source>
        <dbReference type="SAM" id="Phobius"/>
    </source>
</evidence>
<reference evidence="2 3" key="1">
    <citation type="submission" date="2017-08" db="EMBL/GenBank/DDBJ databases">
        <title>The complete genome sequence of Nocardiopsis gilva YIM 90087.</title>
        <authorList>
            <person name="Yin M."/>
            <person name="Tang S."/>
        </authorList>
    </citation>
    <scope>NUCLEOTIDE SEQUENCE [LARGE SCALE GENOMIC DNA]</scope>
    <source>
        <strain evidence="2 3">YIM 90087</strain>
    </source>
</reference>
<name>A0A223S2E2_9ACTN</name>
<protein>
    <submittedName>
        <fullName evidence="2">DUF2165 domain-containing protein</fullName>
    </submittedName>
</protein>
<keyword evidence="1" id="KW-0472">Membrane</keyword>
<organism evidence="2 3">
    <name type="scientific">Nocardiopsis gilva YIM 90087</name>
    <dbReference type="NCBI Taxonomy" id="1235441"/>
    <lineage>
        <taxon>Bacteria</taxon>
        <taxon>Bacillati</taxon>
        <taxon>Actinomycetota</taxon>
        <taxon>Actinomycetes</taxon>
        <taxon>Streptosporangiales</taxon>
        <taxon>Nocardiopsidaceae</taxon>
        <taxon>Nocardiopsis</taxon>
    </lineage>
</organism>
<feature type="transmembrane region" description="Helical" evidence="1">
    <location>
        <begin position="153"/>
        <end position="170"/>
    </location>
</feature>
<evidence type="ECO:0000313" key="3">
    <source>
        <dbReference type="Proteomes" id="UP000215005"/>
    </source>
</evidence>
<dbReference type="EMBL" id="CP022753">
    <property type="protein sequence ID" value="ASU82293.1"/>
    <property type="molecule type" value="Genomic_DNA"/>
</dbReference>
<dbReference type="AlphaFoldDB" id="A0A223S2E2"/>
<gene>
    <name evidence="2" type="ORF">CDO52_05390</name>
</gene>
<feature type="transmembrane region" description="Helical" evidence="1">
    <location>
        <begin position="76"/>
        <end position="97"/>
    </location>
</feature>
<dbReference type="Proteomes" id="UP000215005">
    <property type="component" value="Chromosome"/>
</dbReference>
<dbReference type="RefSeq" id="WP_017620226.1">
    <property type="nucleotide sequence ID" value="NZ_ANBG01000303.1"/>
</dbReference>
<accession>A0A223S2E2</accession>
<dbReference type="Pfam" id="PF09933">
    <property type="entry name" value="DUF2165"/>
    <property type="match status" value="1"/>
</dbReference>
<sequence length="177" mass="19446">METNPRYVFILRAAKSAILASVSLFCLLVVFGNVTDYWVNFDFVAHVLSMDAHIEDLDKVSTIDYRAITVPALHHAVYVLIIAVELFVAVACAIGAWRTARALRGENSAFDAAKTWGVIGLAAGILLWFTGFQVVGGEWFGMWMSAAWNGLPAADRITTFFLGALIFLSLRNDRVGD</sequence>
<keyword evidence="1" id="KW-1133">Transmembrane helix</keyword>
<feature type="transmembrane region" description="Helical" evidence="1">
    <location>
        <begin position="118"/>
        <end position="141"/>
    </location>
</feature>
<dbReference type="OrthoDB" id="7618855at2"/>
<proteinExistence type="predicted"/>
<evidence type="ECO:0000313" key="2">
    <source>
        <dbReference type="EMBL" id="ASU82293.1"/>
    </source>
</evidence>